<dbReference type="Proteomes" id="UP001049176">
    <property type="component" value="Chromosome 2"/>
</dbReference>
<dbReference type="GO" id="GO:0008270">
    <property type="term" value="F:zinc ion binding"/>
    <property type="evidence" value="ECO:0007669"/>
    <property type="project" value="UniProtKB-KW"/>
</dbReference>
<evidence type="ECO:0000259" key="6">
    <source>
        <dbReference type="PROSITE" id="PS50865"/>
    </source>
</evidence>
<dbReference type="PROSITE" id="PS50865">
    <property type="entry name" value="ZF_MYND_2"/>
    <property type="match status" value="1"/>
</dbReference>
<evidence type="ECO:0000256" key="5">
    <source>
        <dbReference type="SAM" id="MobiDB-lite"/>
    </source>
</evidence>
<gene>
    <name evidence="7" type="ORF">E1B28_005283</name>
</gene>
<dbReference type="GeneID" id="66074359"/>
<keyword evidence="3" id="KW-0862">Zinc</keyword>
<dbReference type="KEGG" id="more:E1B28_005283"/>
<keyword evidence="8" id="KW-1185">Reference proteome</keyword>
<name>A0A9P7V0D0_9AGAR</name>
<dbReference type="RefSeq" id="XP_043014443.1">
    <property type="nucleotide sequence ID" value="XM_043149835.1"/>
</dbReference>
<keyword evidence="1" id="KW-0479">Metal-binding</keyword>
<evidence type="ECO:0000256" key="1">
    <source>
        <dbReference type="ARBA" id="ARBA00022723"/>
    </source>
</evidence>
<feature type="compositionally biased region" description="Basic residues" evidence="5">
    <location>
        <begin position="402"/>
        <end position="417"/>
    </location>
</feature>
<comment type="caution">
    <text evidence="7">The sequence shown here is derived from an EMBL/GenBank/DDBJ whole genome shotgun (WGS) entry which is preliminary data.</text>
</comment>
<dbReference type="Pfam" id="PF01753">
    <property type="entry name" value="zf-MYND"/>
    <property type="match status" value="1"/>
</dbReference>
<organism evidence="7 8">
    <name type="scientific">Marasmius oreades</name>
    <name type="common">fairy-ring Marasmius</name>
    <dbReference type="NCBI Taxonomy" id="181124"/>
    <lineage>
        <taxon>Eukaryota</taxon>
        <taxon>Fungi</taxon>
        <taxon>Dikarya</taxon>
        <taxon>Basidiomycota</taxon>
        <taxon>Agaricomycotina</taxon>
        <taxon>Agaricomycetes</taxon>
        <taxon>Agaricomycetidae</taxon>
        <taxon>Agaricales</taxon>
        <taxon>Marasmiineae</taxon>
        <taxon>Marasmiaceae</taxon>
        <taxon>Marasmius</taxon>
    </lineage>
</organism>
<protein>
    <recommendedName>
        <fullName evidence="6">MYND-type domain-containing protein</fullName>
    </recommendedName>
</protein>
<dbReference type="SUPFAM" id="SSF144232">
    <property type="entry name" value="HIT/MYND zinc finger-like"/>
    <property type="match status" value="1"/>
</dbReference>
<dbReference type="EMBL" id="CM032182">
    <property type="protein sequence ID" value="KAG7097973.1"/>
    <property type="molecule type" value="Genomic_DNA"/>
</dbReference>
<dbReference type="Gene3D" id="6.10.140.2220">
    <property type="match status" value="1"/>
</dbReference>
<accession>A0A9P7V0D0</accession>
<dbReference type="InterPro" id="IPR002893">
    <property type="entry name" value="Znf_MYND"/>
</dbReference>
<feature type="region of interest" description="Disordered" evidence="5">
    <location>
        <begin position="399"/>
        <end position="448"/>
    </location>
</feature>
<dbReference type="OrthoDB" id="432970at2759"/>
<evidence type="ECO:0000256" key="4">
    <source>
        <dbReference type="PROSITE-ProRule" id="PRU00134"/>
    </source>
</evidence>
<dbReference type="AlphaFoldDB" id="A0A9P7V0D0"/>
<sequence length="448" mass="50192">MARPFGPEALFNQAGFGIVSQESLKNQRIADDLCARRKPNEAVPYIMKAMQDENNVDIFVTATFLEPTYKESIECLDEGKRRASAILRRKYGPKALADDGPLIDKFSWNLDTRPYMRIMQAYVRMHVEYKKYAAAVDTIIEIFRLNRNDPLGQSTWLGSLLCFTARYADALYFAQVFMDVGAGRMHLDDLPPGGGTKFLPPRRDLYTAEEQRKLKNYEATILYTAALASFKLWGDGEEARMYLRLAAGANPKVLVKLLGRIRKPEHLTQGPRGINGPESAHDYLWLSQDLWMEDDVWSWISENLDAKKSVLMECGSEACNKEESTPAQFHRCSGCRQISYCSRECQKLDWRRHKPDCTHVQAVKAVGRAVAAGKPVPADVDMPIFTGDFSTAGVYMQEVPKTTKKANKKKKKKKKGKKEAGDGGDDGPIGEAGEDEAGKGSGEEEVRA</sequence>
<feature type="domain" description="MYND-type" evidence="6">
    <location>
        <begin position="316"/>
        <end position="357"/>
    </location>
</feature>
<evidence type="ECO:0000313" key="7">
    <source>
        <dbReference type="EMBL" id="KAG7097973.1"/>
    </source>
</evidence>
<evidence type="ECO:0000256" key="3">
    <source>
        <dbReference type="ARBA" id="ARBA00022833"/>
    </source>
</evidence>
<proteinExistence type="predicted"/>
<reference evidence="7" key="1">
    <citation type="journal article" date="2021" name="Genome Biol. Evol.">
        <title>The assembled and annotated genome of the fairy-ring fungus Marasmius oreades.</title>
        <authorList>
            <person name="Hiltunen M."/>
            <person name="Ament-Velasquez S.L."/>
            <person name="Johannesson H."/>
        </authorList>
    </citation>
    <scope>NUCLEOTIDE SEQUENCE</scope>
    <source>
        <strain evidence="7">03SP1</strain>
    </source>
</reference>
<evidence type="ECO:0000313" key="8">
    <source>
        <dbReference type="Proteomes" id="UP001049176"/>
    </source>
</evidence>
<feature type="compositionally biased region" description="Basic and acidic residues" evidence="5">
    <location>
        <begin position="436"/>
        <end position="448"/>
    </location>
</feature>
<evidence type="ECO:0000256" key="2">
    <source>
        <dbReference type="ARBA" id="ARBA00022771"/>
    </source>
</evidence>
<keyword evidence="2 4" id="KW-0863">Zinc-finger</keyword>